<feature type="signal peptide" evidence="3">
    <location>
        <begin position="1"/>
        <end position="22"/>
    </location>
</feature>
<accession>A0A1A8MJ34</accession>
<organism evidence="4">
    <name type="scientific">Nothobranchius pienaari</name>
    <dbReference type="NCBI Taxonomy" id="704102"/>
    <lineage>
        <taxon>Eukaryota</taxon>
        <taxon>Metazoa</taxon>
        <taxon>Chordata</taxon>
        <taxon>Craniata</taxon>
        <taxon>Vertebrata</taxon>
        <taxon>Euteleostomi</taxon>
        <taxon>Actinopterygii</taxon>
        <taxon>Neopterygii</taxon>
        <taxon>Teleostei</taxon>
        <taxon>Neoteleostei</taxon>
        <taxon>Acanthomorphata</taxon>
        <taxon>Ovalentaria</taxon>
        <taxon>Atherinomorphae</taxon>
        <taxon>Cyprinodontiformes</taxon>
        <taxon>Nothobranchiidae</taxon>
        <taxon>Nothobranchius</taxon>
    </lineage>
</organism>
<evidence type="ECO:0000256" key="2">
    <source>
        <dbReference type="SAM" id="Phobius"/>
    </source>
</evidence>
<dbReference type="AlphaFoldDB" id="A0A1A8MJ34"/>
<reference evidence="4" key="2">
    <citation type="submission" date="2016-06" db="EMBL/GenBank/DDBJ databases">
        <title>The genome of a short-lived fish provides insights into sex chromosome evolution and the genetic control of aging.</title>
        <authorList>
            <person name="Reichwald K."/>
            <person name="Felder M."/>
            <person name="Petzold A."/>
            <person name="Koch P."/>
            <person name="Groth M."/>
            <person name="Platzer M."/>
        </authorList>
    </citation>
    <scope>NUCLEOTIDE SEQUENCE</scope>
    <source>
        <tissue evidence="4">Brain</tissue>
    </source>
</reference>
<feature type="chain" id="PRO_5008374925" evidence="3">
    <location>
        <begin position="23"/>
        <end position="199"/>
    </location>
</feature>
<dbReference type="EMBL" id="HAEF01015240">
    <property type="protein sequence ID" value="SBR56399.1"/>
    <property type="molecule type" value="Transcribed_RNA"/>
</dbReference>
<keyword evidence="2" id="KW-0472">Membrane</keyword>
<gene>
    <name evidence="4" type="primary">Nfu_g_1_003391</name>
</gene>
<evidence type="ECO:0000313" key="4">
    <source>
        <dbReference type="EMBL" id="SBR56399.1"/>
    </source>
</evidence>
<reference evidence="4" key="1">
    <citation type="submission" date="2016-05" db="EMBL/GenBank/DDBJ databases">
        <authorList>
            <person name="Lavstsen T."/>
            <person name="Jespersen J.S."/>
        </authorList>
    </citation>
    <scope>NUCLEOTIDE SEQUENCE</scope>
    <source>
        <tissue evidence="4">Brain</tissue>
    </source>
</reference>
<feature type="transmembrane region" description="Helical" evidence="2">
    <location>
        <begin position="30"/>
        <end position="51"/>
    </location>
</feature>
<feature type="non-terminal residue" evidence="4">
    <location>
        <position position="1"/>
    </location>
</feature>
<feature type="region of interest" description="Disordered" evidence="1">
    <location>
        <begin position="179"/>
        <end position="199"/>
    </location>
</feature>
<keyword evidence="2" id="KW-1133">Transmembrane helix</keyword>
<keyword evidence="3" id="KW-0732">Signal</keyword>
<evidence type="ECO:0000256" key="1">
    <source>
        <dbReference type="SAM" id="MobiDB-lite"/>
    </source>
</evidence>
<keyword evidence="2" id="KW-0812">Transmembrane</keyword>
<protein>
    <submittedName>
        <fullName evidence="4">Uncharacterized protein</fullName>
    </submittedName>
</protein>
<name>A0A1A8MJ34_9TELE</name>
<evidence type="ECO:0000256" key="3">
    <source>
        <dbReference type="SAM" id="SignalP"/>
    </source>
</evidence>
<sequence length="199" mass="21495">RIHSTKLLLLCFFSLWSSFCSSVLLSGLRVNMMVQSVLSVSWVCFLLFSIADGFPAKKVLYGAGPEYTTGGDTSSDAGAGYKSGGPGFGAGSKFISGSAFSGFGSDSSLDAGIAQMVAELMSLRPNRPYVQFPWNSAHIPLDMVEELPVYPSSHVVHSSSGYQRARDLRTDNKYTEETFSDIPMPETSGTGHHLHHKSK</sequence>
<proteinExistence type="predicted"/>